<dbReference type="Proteomes" id="UP001227095">
    <property type="component" value="Chromosome"/>
</dbReference>
<evidence type="ECO:0000313" key="3">
    <source>
        <dbReference type="Proteomes" id="UP001227095"/>
    </source>
</evidence>
<feature type="compositionally biased region" description="Polar residues" evidence="1">
    <location>
        <begin position="1"/>
        <end position="10"/>
    </location>
</feature>
<keyword evidence="3" id="KW-1185">Reference proteome</keyword>
<evidence type="ECO:0000256" key="1">
    <source>
        <dbReference type="SAM" id="MobiDB-lite"/>
    </source>
</evidence>
<gene>
    <name evidence="2" type="ORF">QEO92_16815</name>
</gene>
<proteinExistence type="predicted"/>
<reference evidence="2 3" key="1">
    <citation type="submission" date="2023-04" db="EMBL/GenBank/DDBJ databases">
        <title>Neorhizobium petrolearium OS53, complete genome.</title>
        <authorList>
            <person name="Yu T."/>
        </authorList>
    </citation>
    <scope>NUCLEOTIDE SEQUENCE [LARGE SCALE GENOMIC DNA]</scope>
    <source>
        <strain evidence="2 3">OS53</strain>
    </source>
</reference>
<feature type="region of interest" description="Disordered" evidence="1">
    <location>
        <begin position="34"/>
        <end position="59"/>
    </location>
</feature>
<accession>A0ABY8LZ99</accession>
<evidence type="ECO:0000313" key="2">
    <source>
        <dbReference type="EMBL" id="WGI66679.1"/>
    </source>
</evidence>
<name>A0ABY8LZ99_9HYPH</name>
<dbReference type="EMBL" id="CP123000">
    <property type="protein sequence ID" value="WGI66679.1"/>
    <property type="molecule type" value="Genomic_DNA"/>
</dbReference>
<dbReference type="RefSeq" id="WP_227703778.1">
    <property type="nucleotide sequence ID" value="NZ_CP123000.1"/>
</dbReference>
<organism evidence="2 3">
    <name type="scientific">Neorhizobium petrolearium</name>
    <dbReference type="NCBI Taxonomy" id="515361"/>
    <lineage>
        <taxon>Bacteria</taxon>
        <taxon>Pseudomonadati</taxon>
        <taxon>Pseudomonadota</taxon>
        <taxon>Alphaproteobacteria</taxon>
        <taxon>Hyphomicrobiales</taxon>
        <taxon>Rhizobiaceae</taxon>
        <taxon>Rhizobium/Agrobacterium group</taxon>
        <taxon>Neorhizobium</taxon>
    </lineage>
</organism>
<protein>
    <submittedName>
        <fullName evidence="2">Uncharacterized protein</fullName>
    </submittedName>
</protein>
<sequence>MRFSFGSASRNGDGGPFTRTLFGARRMKMGIALSPFKASSGPPPETSGRHEPGMNMGFL</sequence>
<feature type="region of interest" description="Disordered" evidence="1">
    <location>
        <begin position="1"/>
        <end position="20"/>
    </location>
</feature>